<evidence type="ECO:0000313" key="3">
    <source>
        <dbReference type="Proteomes" id="UP001189429"/>
    </source>
</evidence>
<keyword evidence="3" id="KW-1185">Reference proteome</keyword>
<name>A0ABN9YDF8_9DINO</name>
<evidence type="ECO:0000313" key="2">
    <source>
        <dbReference type="EMBL" id="CAK0909756.1"/>
    </source>
</evidence>
<feature type="compositionally biased region" description="Gly residues" evidence="1">
    <location>
        <begin position="39"/>
        <end position="49"/>
    </location>
</feature>
<comment type="caution">
    <text evidence="2">The sequence shown here is derived from an EMBL/GenBank/DDBJ whole genome shotgun (WGS) entry which is preliminary data.</text>
</comment>
<feature type="region of interest" description="Disordered" evidence="1">
    <location>
        <begin position="35"/>
        <end position="66"/>
    </location>
</feature>
<dbReference type="EMBL" id="CAUYUJ010022254">
    <property type="protein sequence ID" value="CAK0909756.1"/>
    <property type="molecule type" value="Genomic_DNA"/>
</dbReference>
<evidence type="ECO:0000256" key="1">
    <source>
        <dbReference type="SAM" id="MobiDB-lite"/>
    </source>
</evidence>
<protein>
    <submittedName>
        <fullName evidence="2">Uncharacterized protein</fullName>
    </submittedName>
</protein>
<sequence length="110" mass="10919">MVADQSVEMQASEGAVVLVPGCAMLRPPALEVADPTGIDGTGLDGGVGVHGVPDEMQEDDGMGEPVLDCEKGPIQEGAQGALDCDGGGAGKQWDEMRVADAAGKLGAGGK</sequence>
<gene>
    <name evidence="2" type="ORF">PCOR1329_LOCUS84092</name>
</gene>
<accession>A0ABN9YDF8</accession>
<organism evidence="2 3">
    <name type="scientific">Prorocentrum cordatum</name>
    <dbReference type="NCBI Taxonomy" id="2364126"/>
    <lineage>
        <taxon>Eukaryota</taxon>
        <taxon>Sar</taxon>
        <taxon>Alveolata</taxon>
        <taxon>Dinophyceae</taxon>
        <taxon>Prorocentrales</taxon>
        <taxon>Prorocentraceae</taxon>
        <taxon>Prorocentrum</taxon>
    </lineage>
</organism>
<reference evidence="2" key="1">
    <citation type="submission" date="2023-10" db="EMBL/GenBank/DDBJ databases">
        <authorList>
            <person name="Chen Y."/>
            <person name="Shah S."/>
            <person name="Dougan E. K."/>
            <person name="Thang M."/>
            <person name="Chan C."/>
        </authorList>
    </citation>
    <scope>NUCLEOTIDE SEQUENCE [LARGE SCALE GENOMIC DNA]</scope>
</reference>
<proteinExistence type="predicted"/>
<dbReference type="Proteomes" id="UP001189429">
    <property type="component" value="Unassembled WGS sequence"/>
</dbReference>